<dbReference type="InterPro" id="IPR004174">
    <property type="entry name" value="GpW"/>
</dbReference>
<dbReference type="GO" id="GO:0019058">
    <property type="term" value="P:viral life cycle"/>
    <property type="evidence" value="ECO:0007669"/>
    <property type="project" value="InterPro"/>
</dbReference>
<organism evidence="1">
    <name type="scientific">Vibrio chaetopteri</name>
    <dbReference type="NCBI Taxonomy" id="3016528"/>
    <lineage>
        <taxon>Bacteria</taxon>
        <taxon>Pseudomonadati</taxon>
        <taxon>Pseudomonadota</taxon>
        <taxon>Gammaproteobacteria</taxon>
        <taxon>Vibrionales</taxon>
        <taxon>Vibrionaceae</taxon>
        <taxon>Vibrio</taxon>
    </lineage>
</organism>
<dbReference type="Gene3D" id="3.30.1580.10">
    <property type="entry name" value="Head-to-tail joining protein W"/>
    <property type="match status" value="1"/>
</dbReference>
<evidence type="ECO:0000313" key="1">
    <source>
        <dbReference type="EMBL" id="XCD18096.1"/>
    </source>
</evidence>
<proteinExistence type="predicted"/>
<accession>A0AAU8BQ78</accession>
<dbReference type="SUPFAM" id="SSF64210">
    <property type="entry name" value="Head-to-tail joining protein W, gpW"/>
    <property type="match status" value="1"/>
</dbReference>
<dbReference type="Pfam" id="PF02831">
    <property type="entry name" value="gpW"/>
    <property type="match status" value="1"/>
</dbReference>
<dbReference type="RefSeq" id="WP_107307552.1">
    <property type="nucleotide sequence ID" value="NZ_CP115921.1"/>
</dbReference>
<dbReference type="KEGG" id="vck:PG915_22735"/>
<dbReference type="EMBL" id="CP115921">
    <property type="protein sequence ID" value="XCD18096.1"/>
    <property type="molecule type" value="Genomic_DNA"/>
</dbReference>
<sequence>MTIYASQANLDKVQQAITELIEGKRQVKVEYVTSDGFKNAFEYAQVNLTELRHIERAMQESLNPLPLMDSIEVEIKF</sequence>
<protein>
    <submittedName>
        <fullName evidence="1">GpW family head-tail joining protein</fullName>
    </submittedName>
</protein>
<name>A0AAU8BQ78_9VIBR</name>
<gene>
    <name evidence="1" type="primary">gpW</name>
    <name evidence="1" type="ORF">PG915_22735</name>
</gene>
<reference evidence="1" key="1">
    <citation type="submission" date="2023-01" db="EMBL/GenBank/DDBJ databases">
        <title>Vibrio sp. CB1-14 genome sequencing.</title>
        <authorList>
            <person name="Otstavnykh N."/>
            <person name="Isaeva M."/>
            <person name="Meleshko D."/>
        </authorList>
    </citation>
    <scope>NUCLEOTIDE SEQUENCE</scope>
    <source>
        <strain evidence="1">CB1-14</strain>
    </source>
</reference>
<dbReference type="InterPro" id="IPR036626">
    <property type="entry name" value="GpW_sf"/>
</dbReference>
<dbReference type="AlphaFoldDB" id="A0AAU8BQ78"/>